<accession>A0A6J5YB05</accession>
<gene>
    <name evidence="1" type="ORF">UFOPK1392_00340</name>
    <name evidence="2" type="ORF">UFOPK3733_00469</name>
</gene>
<protein>
    <submittedName>
        <fullName evidence="1">Unannotated protein</fullName>
    </submittedName>
</protein>
<dbReference type="EMBL" id="CAEMXZ010000009">
    <property type="protein sequence ID" value="CAB4322605.1"/>
    <property type="molecule type" value="Genomic_DNA"/>
</dbReference>
<dbReference type="Gene3D" id="3.40.50.300">
    <property type="entry name" value="P-loop containing nucleotide triphosphate hydrolases"/>
    <property type="match status" value="1"/>
</dbReference>
<sequence length="427" mass="45497">MRAATFSLVTVAPPRTDWITRLTAWSNEGSLGVEVIRCISLEELRARIGSIQRFSAAIIDESMIGLDRDLLMLARETGCATIVITKGIARHDWESLGGSGTITDPFGPEDLLHALRCWAEPTDRHDLHRPTEVLTTDTIDAPTAPLAPLVAVVGAGGTGTSTAAAALAQGFSATLAVTLVDAALDGSLALMLGSTNLTPSLQQLVEAHRLATPAPEDLVSFLHPCPHHHFFLVPGLRRHRDWTSLGTHAVGASVVSLRRTCQLLIADIDPDFEGESETGSFDIGDRNSLSRIITRSADAILVTGRPDLVGVSRLVRIISDLIELGVGAGRIRIVMLGGGRRALGTGETRRAIEQLLRELQPSHNPPPTAFLDFPKGLDSMLLDARPLPELFVNSLRSIVDSVLGSEWPTPATSDPIPIAPGSLGIAS</sequence>
<dbReference type="SUPFAM" id="SSF52540">
    <property type="entry name" value="P-loop containing nucleoside triphosphate hydrolases"/>
    <property type="match status" value="1"/>
</dbReference>
<dbReference type="InterPro" id="IPR027417">
    <property type="entry name" value="P-loop_NTPase"/>
</dbReference>
<dbReference type="AlphaFoldDB" id="A0A6J5YB05"/>
<organism evidence="1">
    <name type="scientific">freshwater metagenome</name>
    <dbReference type="NCBI Taxonomy" id="449393"/>
    <lineage>
        <taxon>unclassified sequences</taxon>
        <taxon>metagenomes</taxon>
        <taxon>ecological metagenomes</taxon>
    </lineage>
</organism>
<evidence type="ECO:0000313" key="1">
    <source>
        <dbReference type="EMBL" id="CAB4322605.1"/>
    </source>
</evidence>
<dbReference type="EMBL" id="CAFBNC010000014">
    <property type="protein sequence ID" value="CAB4927549.1"/>
    <property type="molecule type" value="Genomic_DNA"/>
</dbReference>
<evidence type="ECO:0000313" key="2">
    <source>
        <dbReference type="EMBL" id="CAB4927549.1"/>
    </source>
</evidence>
<reference evidence="1" key="1">
    <citation type="submission" date="2020-05" db="EMBL/GenBank/DDBJ databases">
        <authorList>
            <person name="Chiriac C."/>
            <person name="Salcher M."/>
            <person name="Ghai R."/>
            <person name="Kavagutti S V."/>
        </authorList>
    </citation>
    <scope>NUCLEOTIDE SEQUENCE</scope>
</reference>
<proteinExistence type="predicted"/>
<name>A0A6J5YB05_9ZZZZ</name>